<keyword evidence="3" id="KW-1185">Reference proteome</keyword>
<evidence type="ECO:0000313" key="3">
    <source>
        <dbReference type="Proteomes" id="UP001200430"/>
    </source>
</evidence>
<name>A0ABS9ER06_9BACT</name>
<dbReference type="Pfam" id="PF10097">
    <property type="entry name" value="DUF2335"/>
    <property type="match status" value="1"/>
</dbReference>
<keyword evidence="1" id="KW-1133">Transmembrane helix</keyword>
<proteinExistence type="predicted"/>
<keyword evidence="1" id="KW-0812">Transmembrane</keyword>
<keyword evidence="1" id="KW-0472">Membrane</keyword>
<accession>A0ABS9ER06</accession>
<feature type="transmembrane region" description="Helical" evidence="1">
    <location>
        <begin position="127"/>
        <end position="146"/>
    </location>
</feature>
<reference evidence="2 3" key="1">
    <citation type="submission" date="2022-01" db="EMBL/GenBank/DDBJ databases">
        <title>Dethiosulfovibrio faecalis sp. nov., a novel proteolytic, non-sulfur-reducing bacterium isolated from a marine aquaculture solid waste bioreactor.</title>
        <authorList>
            <person name="Grabowski S."/>
            <person name="Apolinario E."/>
            <person name="Schneider N."/>
            <person name="Marshall C.W."/>
            <person name="Sowers K.R."/>
        </authorList>
    </citation>
    <scope>NUCLEOTIDE SEQUENCE [LARGE SCALE GENOMIC DNA]</scope>
    <source>
        <strain evidence="2 3">DSM 12537</strain>
    </source>
</reference>
<sequence>MPDENDLREIEKVTEDVLEEHVADGSLSATEASAIKGATAHIATEIIMKSSVRFSGPLPPPSVLEEYEAVCPGSARDIVDMMKEEGRTRRFAAKCLAVAVPLGILLGGAICLSGFYCSILLAREGLGGKSIAAIFAAVGVVIASVWNSNSRKSKPKEENDDDKPV</sequence>
<evidence type="ECO:0000313" key="2">
    <source>
        <dbReference type="EMBL" id="MCF4143595.1"/>
    </source>
</evidence>
<organism evidence="2 3">
    <name type="scientific">Dethiosulfovibrio marinus</name>
    <dbReference type="NCBI Taxonomy" id="133532"/>
    <lineage>
        <taxon>Bacteria</taxon>
        <taxon>Thermotogati</taxon>
        <taxon>Synergistota</taxon>
        <taxon>Synergistia</taxon>
        <taxon>Synergistales</taxon>
        <taxon>Dethiosulfovibrionaceae</taxon>
        <taxon>Dethiosulfovibrio</taxon>
    </lineage>
</organism>
<evidence type="ECO:0000256" key="1">
    <source>
        <dbReference type="SAM" id="Phobius"/>
    </source>
</evidence>
<protein>
    <submittedName>
        <fullName evidence="2">DUF2335 domain-containing protein</fullName>
    </submittedName>
</protein>
<dbReference type="Proteomes" id="UP001200430">
    <property type="component" value="Unassembled WGS sequence"/>
</dbReference>
<comment type="caution">
    <text evidence="2">The sequence shown here is derived from an EMBL/GenBank/DDBJ whole genome shotgun (WGS) entry which is preliminary data.</text>
</comment>
<feature type="transmembrane region" description="Helical" evidence="1">
    <location>
        <begin position="91"/>
        <end position="121"/>
    </location>
</feature>
<dbReference type="EMBL" id="JAKGUD010000019">
    <property type="protein sequence ID" value="MCF4143595.1"/>
    <property type="molecule type" value="Genomic_DNA"/>
</dbReference>
<dbReference type="InterPro" id="IPR019284">
    <property type="entry name" value="RP532"/>
</dbReference>
<gene>
    <name evidence="2" type="ORF">L2W38_12330</name>
</gene>